<evidence type="ECO:0000313" key="1">
    <source>
        <dbReference type="EMBL" id="EYC27057.1"/>
    </source>
</evidence>
<protein>
    <submittedName>
        <fullName evidence="1">Uncharacterized protein</fullName>
    </submittedName>
</protein>
<accession>A0A016VJ83</accession>
<dbReference type="AlphaFoldDB" id="A0A016VJ83"/>
<comment type="caution">
    <text evidence="1">The sequence shown here is derived from an EMBL/GenBank/DDBJ whole genome shotgun (WGS) entry which is preliminary data.</text>
</comment>
<keyword evidence="2" id="KW-1185">Reference proteome</keyword>
<proteinExistence type="predicted"/>
<sequence>MVQEKKALITILFDKQIAFHDAALEKLTGDPIGLDSGQCQKGAPQEINPHLTLPTLSSYLLIRLAVRLTLDFRTFLHARDVSDSDVDRYVSFVIRQDRTPMCYKCSYLLSD</sequence>
<dbReference type="EMBL" id="JARK01001345">
    <property type="protein sequence ID" value="EYC27057.1"/>
    <property type="molecule type" value="Genomic_DNA"/>
</dbReference>
<evidence type="ECO:0000313" key="2">
    <source>
        <dbReference type="Proteomes" id="UP000024635"/>
    </source>
</evidence>
<reference evidence="2" key="1">
    <citation type="journal article" date="2015" name="Nat. Genet.">
        <title>The genome and transcriptome of the zoonotic hookworm Ancylostoma ceylanicum identify infection-specific gene families.</title>
        <authorList>
            <person name="Schwarz E.M."/>
            <person name="Hu Y."/>
            <person name="Antoshechkin I."/>
            <person name="Miller M.M."/>
            <person name="Sternberg P.W."/>
            <person name="Aroian R.V."/>
        </authorList>
    </citation>
    <scope>NUCLEOTIDE SEQUENCE</scope>
    <source>
        <strain evidence="2">HY135</strain>
    </source>
</reference>
<organism evidence="1 2">
    <name type="scientific">Ancylostoma ceylanicum</name>
    <dbReference type="NCBI Taxonomy" id="53326"/>
    <lineage>
        <taxon>Eukaryota</taxon>
        <taxon>Metazoa</taxon>
        <taxon>Ecdysozoa</taxon>
        <taxon>Nematoda</taxon>
        <taxon>Chromadorea</taxon>
        <taxon>Rhabditida</taxon>
        <taxon>Rhabditina</taxon>
        <taxon>Rhabditomorpha</taxon>
        <taxon>Strongyloidea</taxon>
        <taxon>Ancylostomatidae</taxon>
        <taxon>Ancylostomatinae</taxon>
        <taxon>Ancylostoma</taxon>
    </lineage>
</organism>
<name>A0A016VJ83_9BILA</name>
<gene>
    <name evidence="1" type="primary">Acey_s0009.g495</name>
    <name evidence="1" type="ORF">Y032_0009g495</name>
</gene>
<dbReference type="Proteomes" id="UP000024635">
    <property type="component" value="Unassembled WGS sequence"/>
</dbReference>